<sequence>MKSGNMQHSSGLIAETFQHVQRCSDHLLCPLIHAPHTSVSPHLSHLSTTLSSSLSPHSLPTPKACLFPYLKSSAGFSTLLSLRVLLSTPLSISLPRSHAVRNGSSCRDLGLPW</sequence>
<reference evidence="1 2" key="1">
    <citation type="submission" date="2021-06" db="EMBL/GenBank/DDBJ databases">
        <authorList>
            <person name="Palmer J.M."/>
        </authorList>
    </citation>
    <scope>NUCLEOTIDE SEQUENCE [LARGE SCALE GENOMIC DNA]</scope>
    <source>
        <strain evidence="1 2">CL_MEX2019</strain>
        <tissue evidence="1">Muscle</tissue>
    </source>
</reference>
<evidence type="ECO:0000313" key="1">
    <source>
        <dbReference type="EMBL" id="MED6291930.1"/>
    </source>
</evidence>
<dbReference type="EMBL" id="JAHUTJ010069430">
    <property type="protein sequence ID" value="MED6291930.1"/>
    <property type="molecule type" value="Genomic_DNA"/>
</dbReference>
<name>A0ABU7F0R5_9TELE</name>
<keyword evidence="2" id="KW-1185">Reference proteome</keyword>
<proteinExistence type="predicted"/>
<gene>
    <name evidence="1" type="ORF">CHARACLAT_028606</name>
</gene>
<protein>
    <submittedName>
        <fullName evidence="1">Uncharacterized protein</fullName>
    </submittedName>
</protein>
<comment type="caution">
    <text evidence="1">The sequence shown here is derived from an EMBL/GenBank/DDBJ whole genome shotgun (WGS) entry which is preliminary data.</text>
</comment>
<organism evidence="1 2">
    <name type="scientific">Characodon lateralis</name>
    <dbReference type="NCBI Taxonomy" id="208331"/>
    <lineage>
        <taxon>Eukaryota</taxon>
        <taxon>Metazoa</taxon>
        <taxon>Chordata</taxon>
        <taxon>Craniata</taxon>
        <taxon>Vertebrata</taxon>
        <taxon>Euteleostomi</taxon>
        <taxon>Actinopterygii</taxon>
        <taxon>Neopterygii</taxon>
        <taxon>Teleostei</taxon>
        <taxon>Neoteleostei</taxon>
        <taxon>Acanthomorphata</taxon>
        <taxon>Ovalentaria</taxon>
        <taxon>Atherinomorphae</taxon>
        <taxon>Cyprinodontiformes</taxon>
        <taxon>Goodeidae</taxon>
        <taxon>Characodon</taxon>
    </lineage>
</organism>
<accession>A0ABU7F0R5</accession>
<evidence type="ECO:0000313" key="2">
    <source>
        <dbReference type="Proteomes" id="UP001352852"/>
    </source>
</evidence>
<dbReference type="Proteomes" id="UP001352852">
    <property type="component" value="Unassembled WGS sequence"/>
</dbReference>